<dbReference type="Proteomes" id="UP001152049">
    <property type="component" value="Unassembled WGS sequence"/>
</dbReference>
<comment type="caution">
    <text evidence="5">The sequence shown here is derived from an EMBL/GenBank/DDBJ whole genome shotgun (WGS) entry which is preliminary data.</text>
</comment>
<reference evidence="5" key="1">
    <citation type="submission" date="2022-09" db="EMBL/GenBank/DDBJ databases">
        <title>Fusarium specimens isolated from Avocado Roots.</title>
        <authorList>
            <person name="Stajich J."/>
            <person name="Roper C."/>
            <person name="Heimlech-Rivalta G."/>
        </authorList>
    </citation>
    <scope>NUCLEOTIDE SEQUENCE</scope>
    <source>
        <strain evidence="5">CF00136</strain>
    </source>
</reference>
<evidence type="ECO:0000256" key="1">
    <source>
        <dbReference type="ARBA" id="ARBA00008779"/>
    </source>
</evidence>
<dbReference type="EMBL" id="JAOQAZ010000015">
    <property type="protein sequence ID" value="KAJ4258882.1"/>
    <property type="molecule type" value="Genomic_DNA"/>
</dbReference>
<evidence type="ECO:0000313" key="5">
    <source>
        <dbReference type="EMBL" id="KAJ4258882.1"/>
    </source>
</evidence>
<dbReference type="Pfam" id="PF00884">
    <property type="entry name" value="Sulfatase"/>
    <property type="match status" value="1"/>
</dbReference>
<sequence length="501" mass="57436">MTSPNSNKNVLLLIADDLGKYLGCYGCNSVKTPNIDHLAAKGTLFDYAFASTASCSGSRSTIYTGLHTHENGQYGLLQSFFTTHKHIDSNITLFNNAGFLTGLVAKCHVGPPEVYPWHVREETQKNQPRDVAWMADRCEAFMERAKQEGKPFFLTAAFHDPHRDLTRGGFGNDIGPLDKRIKDIQVNTEDVEPPSWLTDCPGLREELAQYYRSIHRMDQGVGFILDRLAQQGFADDTLVIFLSDNGPPFVNAKTTLYDAGICLPMIIRCPGHKGGITSPQLVSFLDVLPTALEWAGLPLDYRVSEKSPLRRGRSLLRILDEGRILNDDEWDQFVFCSHTYHQIQHHYPTRVIRTRKYKYHRNVLWQVPFPFPLDLYGSLSYEDMRNMDTNPVMIGERTLRDYLYRQPEQLYDLEDDPQEVKDLASDPKYGDVVKGMRRLVEKWQYETQDLWLWRDGQSIYNAQRNGRTDIPLPDRFDPDPENPSVKEGKGYDIITTGIRFE</sequence>
<dbReference type="OrthoDB" id="103349at2759"/>
<dbReference type="InterPro" id="IPR050738">
    <property type="entry name" value="Sulfatase"/>
</dbReference>
<feature type="compositionally biased region" description="Basic and acidic residues" evidence="3">
    <location>
        <begin position="472"/>
        <end position="489"/>
    </location>
</feature>
<dbReference type="InterPro" id="IPR000917">
    <property type="entry name" value="Sulfatase_N"/>
</dbReference>
<organism evidence="5 6">
    <name type="scientific">Fusarium torreyae</name>
    <dbReference type="NCBI Taxonomy" id="1237075"/>
    <lineage>
        <taxon>Eukaryota</taxon>
        <taxon>Fungi</taxon>
        <taxon>Dikarya</taxon>
        <taxon>Ascomycota</taxon>
        <taxon>Pezizomycotina</taxon>
        <taxon>Sordariomycetes</taxon>
        <taxon>Hypocreomycetidae</taxon>
        <taxon>Hypocreales</taxon>
        <taxon>Nectriaceae</taxon>
        <taxon>Fusarium</taxon>
    </lineage>
</organism>
<protein>
    <recommendedName>
        <fullName evidence="4">Sulfatase N-terminal domain-containing protein</fullName>
    </recommendedName>
</protein>
<dbReference type="PANTHER" id="PTHR42693:SF53">
    <property type="entry name" value="ENDO-4-O-SULFATASE"/>
    <property type="match status" value="1"/>
</dbReference>
<dbReference type="SUPFAM" id="SSF53649">
    <property type="entry name" value="Alkaline phosphatase-like"/>
    <property type="match status" value="1"/>
</dbReference>
<dbReference type="AlphaFoldDB" id="A0A9W8VFU2"/>
<accession>A0A9W8VFU2</accession>
<gene>
    <name evidence="5" type="ORF">NW762_007969</name>
</gene>
<keyword evidence="6" id="KW-1185">Reference proteome</keyword>
<comment type="similarity">
    <text evidence="1">Belongs to the sulfatase family.</text>
</comment>
<dbReference type="PANTHER" id="PTHR42693">
    <property type="entry name" value="ARYLSULFATASE FAMILY MEMBER"/>
    <property type="match status" value="1"/>
</dbReference>
<evidence type="ECO:0000256" key="3">
    <source>
        <dbReference type="SAM" id="MobiDB-lite"/>
    </source>
</evidence>
<evidence type="ECO:0000256" key="2">
    <source>
        <dbReference type="ARBA" id="ARBA00022801"/>
    </source>
</evidence>
<dbReference type="CDD" id="cd16027">
    <property type="entry name" value="SGSH"/>
    <property type="match status" value="1"/>
</dbReference>
<dbReference type="GO" id="GO:0004065">
    <property type="term" value="F:arylsulfatase activity"/>
    <property type="evidence" value="ECO:0007669"/>
    <property type="project" value="TreeGrafter"/>
</dbReference>
<dbReference type="Gene3D" id="3.40.720.10">
    <property type="entry name" value="Alkaline Phosphatase, subunit A"/>
    <property type="match status" value="1"/>
</dbReference>
<proteinExistence type="inferred from homology"/>
<evidence type="ECO:0000259" key="4">
    <source>
        <dbReference type="Pfam" id="PF00884"/>
    </source>
</evidence>
<feature type="domain" description="Sulfatase N-terminal" evidence="4">
    <location>
        <begin position="8"/>
        <end position="296"/>
    </location>
</feature>
<dbReference type="InterPro" id="IPR017850">
    <property type="entry name" value="Alkaline_phosphatase_core_sf"/>
</dbReference>
<evidence type="ECO:0000313" key="6">
    <source>
        <dbReference type="Proteomes" id="UP001152049"/>
    </source>
</evidence>
<feature type="region of interest" description="Disordered" evidence="3">
    <location>
        <begin position="464"/>
        <end position="489"/>
    </location>
</feature>
<name>A0A9W8VFU2_9HYPO</name>
<keyword evidence="2" id="KW-0378">Hydrolase</keyword>